<organism evidence="5 6">
    <name type="scientific">Acetitomaculum ruminis DSM 5522</name>
    <dbReference type="NCBI Taxonomy" id="1120918"/>
    <lineage>
        <taxon>Bacteria</taxon>
        <taxon>Bacillati</taxon>
        <taxon>Bacillota</taxon>
        <taxon>Clostridia</taxon>
        <taxon>Lachnospirales</taxon>
        <taxon>Lachnospiraceae</taxon>
        <taxon>Acetitomaculum</taxon>
    </lineage>
</organism>
<dbReference type="AlphaFoldDB" id="A0A1I1A4H2"/>
<dbReference type="InterPro" id="IPR036397">
    <property type="entry name" value="RNaseH_sf"/>
</dbReference>
<dbReference type="CDD" id="cd06133">
    <property type="entry name" value="ERI-1_3'hExo_like"/>
    <property type="match status" value="1"/>
</dbReference>
<dbReference type="Gene3D" id="3.30.420.10">
    <property type="entry name" value="Ribonuclease H-like superfamily/Ribonuclease H"/>
    <property type="match status" value="1"/>
</dbReference>
<dbReference type="RefSeq" id="WP_177205668.1">
    <property type="nucleotide sequence ID" value="NZ_FOJY01000021.1"/>
</dbReference>
<evidence type="ECO:0000313" key="5">
    <source>
        <dbReference type="EMBL" id="SFB32851.1"/>
    </source>
</evidence>
<keyword evidence="3 5" id="KW-0269">Exonuclease</keyword>
<dbReference type="GO" id="GO:0000175">
    <property type="term" value="F:3'-5'-RNA exonuclease activity"/>
    <property type="evidence" value="ECO:0007669"/>
    <property type="project" value="InterPro"/>
</dbReference>
<evidence type="ECO:0000259" key="4">
    <source>
        <dbReference type="SMART" id="SM00479"/>
    </source>
</evidence>
<keyword evidence="1" id="KW-0540">Nuclease</keyword>
<dbReference type="PANTHER" id="PTHR23044">
    <property type="entry name" value="3'-5' EXONUCLEASE ERI1-RELATED"/>
    <property type="match status" value="1"/>
</dbReference>
<dbReference type="Pfam" id="PF00929">
    <property type="entry name" value="RNase_T"/>
    <property type="match status" value="1"/>
</dbReference>
<dbReference type="EMBL" id="FOJY01000021">
    <property type="protein sequence ID" value="SFB32851.1"/>
    <property type="molecule type" value="Genomic_DNA"/>
</dbReference>
<dbReference type="InterPro" id="IPR013520">
    <property type="entry name" value="Ribonucl_H"/>
</dbReference>
<evidence type="ECO:0000313" key="6">
    <source>
        <dbReference type="Proteomes" id="UP000198838"/>
    </source>
</evidence>
<evidence type="ECO:0000256" key="1">
    <source>
        <dbReference type="ARBA" id="ARBA00022722"/>
    </source>
</evidence>
<sequence>MNKVIIDLEFCGTSFKDDLKKKHSVFEIIEIGAVRLDENLDICDSFERLVKPEYGQITSFIEEFTGISNEKVKEAASFSTVMDEFLEWIAEDTTVLSWSDTDFRQIKHESELKKYSNPKLGEILDKWVDFQKIFCEKIGIEHMLSLSNAMSGMNIEFAGREHSALADAGNTAALYKLFNDEKEFEKRAGSIIDMFKNKEGLSFSLGSLLGDDILNKLPKGQ</sequence>
<dbReference type="InterPro" id="IPR012337">
    <property type="entry name" value="RNaseH-like_sf"/>
</dbReference>
<accession>A0A1I1A4H2</accession>
<evidence type="ECO:0000256" key="3">
    <source>
        <dbReference type="ARBA" id="ARBA00022839"/>
    </source>
</evidence>
<dbReference type="STRING" id="1120918.SAMN05216249_12121"/>
<dbReference type="SMART" id="SM00479">
    <property type="entry name" value="EXOIII"/>
    <property type="match status" value="1"/>
</dbReference>
<name>A0A1I1A4H2_9FIRM</name>
<dbReference type="Proteomes" id="UP000198838">
    <property type="component" value="Unassembled WGS sequence"/>
</dbReference>
<reference evidence="5 6" key="1">
    <citation type="submission" date="2016-10" db="EMBL/GenBank/DDBJ databases">
        <authorList>
            <person name="de Groot N.N."/>
        </authorList>
    </citation>
    <scope>NUCLEOTIDE SEQUENCE [LARGE SCALE GENOMIC DNA]</scope>
    <source>
        <strain evidence="5 6">DSM 5522</strain>
    </source>
</reference>
<feature type="domain" description="Exonuclease" evidence="4">
    <location>
        <begin position="2"/>
        <end position="184"/>
    </location>
</feature>
<protein>
    <submittedName>
        <fullName evidence="5">Inhibitor of the KinA pathway to sporulation, predicted exonuclease</fullName>
    </submittedName>
</protein>
<dbReference type="SUPFAM" id="SSF53098">
    <property type="entry name" value="Ribonuclease H-like"/>
    <property type="match status" value="1"/>
</dbReference>
<keyword evidence="6" id="KW-1185">Reference proteome</keyword>
<evidence type="ECO:0000256" key="2">
    <source>
        <dbReference type="ARBA" id="ARBA00022801"/>
    </source>
</evidence>
<proteinExistence type="predicted"/>
<gene>
    <name evidence="5" type="ORF">SAMN05216249_12121</name>
</gene>
<dbReference type="GO" id="GO:0003676">
    <property type="term" value="F:nucleic acid binding"/>
    <property type="evidence" value="ECO:0007669"/>
    <property type="project" value="InterPro"/>
</dbReference>
<dbReference type="InterPro" id="IPR047201">
    <property type="entry name" value="ERI-1_3'hExo-like"/>
</dbReference>
<dbReference type="InterPro" id="IPR051274">
    <property type="entry name" value="3-5_Exoribonuclease"/>
</dbReference>
<dbReference type="PANTHER" id="PTHR23044:SF61">
    <property type="entry name" value="3'-5' EXORIBONUCLEASE 1-RELATED"/>
    <property type="match status" value="1"/>
</dbReference>
<keyword evidence="2" id="KW-0378">Hydrolase</keyword>